<dbReference type="Pfam" id="PF01750">
    <property type="entry name" value="HycI"/>
    <property type="match status" value="1"/>
</dbReference>
<dbReference type="Gene3D" id="3.40.50.1450">
    <property type="entry name" value="HybD-like"/>
    <property type="match status" value="1"/>
</dbReference>
<comment type="similarity">
    <text evidence="1">Belongs to the peptidase A31 family.</text>
</comment>
<dbReference type="GO" id="GO:0004190">
    <property type="term" value="F:aspartic-type endopeptidase activity"/>
    <property type="evidence" value="ECO:0007669"/>
    <property type="project" value="UniProtKB-KW"/>
</dbReference>
<evidence type="ECO:0000256" key="3">
    <source>
        <dbReference type="ARBA" id="ARBA00022750"/>
    </source>
</evidence>
<dbReference type="PANTHER" id="PTHR30302:SF1">
    <property type="entry name" value="HYDROGENASE 2 MATURATION PROTEASE"/>
    <property type="match status" value="1"/>
</dbReference>
<reference evidence="5 6" key="1">
    <citation type="submission" date="2021-03" db="EMBL/GenBank/DDBJ databases">
        <title>Whole genome shotgun sequence of Actinoplanes toevensis NBRC 105298.</title>
        <authorList>
            <person name="Komaki H."/>
            <person name="Tamura T."/>
        </authorList>
    </citation>
    <scope>NUCLEOTIDE SEQUENCE [LARGE SCALE GENOMIC DNA]</scope>
    <source>
        <strain evidence="5 6">NBRC 105298</strain>
    </source>
</reference>
<accession>A0A919W8M6</accession>
<dbReference type="AlphaFoldDB" id="A0A919W8M6"/>
<evidence type="ECO:0000256" key="2">
    <source>
        <dbReference type="ARBA" id="ARBA00022670"/>
    </source>
</evidence>
<dbReference type="RefSeq" id="WP_213010423.1">
    <property type="nucleotide sequence ID" value="NZ_BOQN01000084.1"/>
</dbReference>
<dbReference type="GO" id="GO:0008047">
    <property type="term" value="F:enzyme activator activity"/>
    <property type="evidence" value="ECO:0007669"/>
    <property type="project" value="InterPro"/>
</dbReference>
<dbReference type="EMBL" id="BOQN01000084">
    <property type="protein sequence ID" value="GIM94656.1"/>
    <property type="molecule type" value="Genomic_DNA"/>
</dbReference>
<evidence type="ECO:0000256" key="1">
    <source>
        <dbReference type="ARBA" id="ARBA00006814"/>
    </source>
</evidence>
<dbReference type="SUPFAM" id="SSF53163">
    <property type="entry name" value="HybD-like"/>
    <property type="match status" value="1"/>
</dbReference>
<dbReference type="Proteomes" id="UP000677082">
    <property type="component" value="Unassembled WGS sequence"/>
</dbReference>
<proteinExistence type="inferred from homology"/>
<keyword evidence="2" id="KW-0645">Protease</keyword>
<evidence type="ECO:0000256" key="4">
    <source>
        <dbReference type="ARBA" id="ARBA00022801"/>
    </source>
</evidence>
<dbReference type="InterPro" id="IPR023430">
    <property type="entry name" value="Pept_HybD-like_dom_sf"/>
</dbReference>
<comment type="caution">
    <text evidence="5">The sequence shown here is derived from an EMBL/GenBank/DDBJ whole genome shotgun (WGS) entry which is preliminary data.</text>
</comment>
<name>A0A919W8M6_9ACTN</name>
<protein>
    <submittedName>
        <fullName evidence="5">Peptidase M52</fullName>
    </submittedName>
</protein>
<evidence type="ECO:0000313" key="5">
    <source>
        <dbReference type="EMBL" id="GIM94656.1"/>
    </source>
</evidence>
<gene>
    <name evidence="5" type="ORF">Ato02nite_064490</name>
</gene>
<dbReference type="InterPro" id="IPR000671">
    <property type="entry name" value="Peptidase_A31"/>
</dbReference>
<dbReference type="PANTHER" id="PTHR30302">
    <property type="entry name" value="HYDROGENASE 1 MATURATION PROTEASE"/>
    <property type="match status" value="1"/>
</dbReference>
<sequence length="156" mass="16079">MNVLVAGIGNLFLGDDGFGPEVARRLIAEGPVPDGVRIVDYGIRGMHLAYDILDGVDLLVLIDALPGLGTPGELVVLEVGPEDVGPGFIDAHAMTPGTILGVLTRIGGTLPPTYVVGCRVDVLDEAVGLTPRVEAAVPRAMAAVRTLISPASVGRH</sequence>
<keyword evidence="3" id="KW-0064">Aspartyl protease</keyword>
<evidence type="ECO:0000313" key="6">
    <source>
        <dbReference type="Proteomes" id="UP000677082"/>
    </source>
</evidence>
<keyword evidence="4" id="KW-0378">Hydrolase</keyword>
<dbReference type="NCBIfam" id="TIGR00072">
    <property type="entry name" value="hydrog_prot"/>
    <property type="match status" value="1"/>
</dbReference>
<keyword evidence="6" id="KW-1185">Reference proteome</keyword>
<dbReference type="PRINTS" id="PR00446">
    <property type="entry name" value="HYDRGNUPTAKE"/>
</dbReference>
<organism evidence="5 6">
    <name type="scientific">Paractinoplanes toevensis</name>
    <dbReference type="NCBI Taxonomy" id="571911"/>
    <lineage>
        <taxon>Bacteria</taxon>
        <taxon>Bacillati</taxon>
        <taxon>Actinomycetota</taxon>
        <taxon>Actinomycetes</taxon>
        <taxon>Micromonosporales</taxon>
        <taxon>Micromonosporaceae</taxon>
        <taxon>Paractinoplanes</taxon>
    </lineage>
</organism>
<dbReference type="GO" id="GO:0016485">
    <property type="term" value="P:protein processing"/>
    <property type="evidence" value="ECO:0007669"/>
    <property type="project" value="TreeGrafter"/>
</dbReference>